<dbReference type="InterPro" id="IPR011009">
    <property type="entry name" value="Kinase-like_dom_sf"/>
</dbReference>
<evidence type="ECO:0000259" key="10">
    <source>
        <dbReference type="PROSITE" id="PS50011"/>
    </source>
</evidence>
<feature type="compositionally biased region" description="Acidic residues" evidence="9">
    <location>
        <begin position="211"/>
        <end position="227"/>
    </location>
</feature>
<keyword evidence="2" id="KW-0723">Serine/threonine-protein kinase</keyword>
<dbReference type="InterPro" id="IPR000719">
    <property type="entry name" value="Prot_kinase_dom"/>
</dbReference>
<keyword evidence="6" id="KW-0067">ATP-binding</keyword>
<feature type="region of interest" description="Disordered" evidence="9">
    <location>
        <begin position="132"/>
        <end position="152"/>
    </location>
</feature>
<dbReference type="Proteomes" id="UP000613740">
    <property type="component" value="Unassembled WGS sequence"/>
</dbReference>
<reference evidence="11" key="1">
    <citation type="journal article" date="2020" name="bioRxiv">
        <title>Comparative genomics of Chlamydomonas.</title>
        <authorList>
            <person name="Craig R.J."/>
            <person name="Hasan A.R."/>
            <person name="Ness R.W."/>
            <person name="Keightley P.D."/>
        </authorList>
    </citation>
    <scope>NUCLEOTIDE SEQUENCE</scope>
    <source>
        <strain evidence="11">CCAP 11/173</strain>
    </source>
</reference>
<protein>
    <recommendedName>
        <fullName evidence="1">non-specific serine/threonine protein kinase</fullName>
        <ecNumber evidence="1">2.7.11.1</ecNumber>
    </recommendedName>
</protein>
<keyword evidence="4" id="KW-0547">Nucleotide-binding</keyword>
<evidence type="ECO:0000256" key="6">
    <source>
        <dbReference type="ARBA" id="ARBA00022840"/>
    </source>
</evidence>
<evidence type="ECO:0000256" key="4">
    <source>
        <dbReference type="ARBA" id="ARBA00022741"/>
    </source>
</evidence>
<comment type="catalytic activity">
    <reaction evidence="8">
        <text>L-seryl-[protein] + ATP = O-phospho-L-seryl-[protein] + ADP + H(+)</text>
        <dbReference type="Rhea" id="RHEA:17989"/>
        <dbReference type="Rhea" id="RHEA-COMP:9863"/>
        <dbReference type="Rhea" id="RHEA-COMP:11604"/>
        <dbReference type="ChEBI" id="CHEBI:15378"/>
        <dbReference type="ChEBI" id="CHEBI:29999"/>
        <dbReference type="ChEBI" id="CHEBI:30616"/>
        <dbReference type="ChEBI" id="CHEBI:83421"/>
        <dbReference type="ChEBI" id="CHEBI:456216"/>
        <dbReference type="EC" id="2.7.11.1"/>
    </reaction>
</comment>
<comment type="caution">
    <text evidence="11">The sequence shown here is derived from an EMBL/GenBank/DDBJ whole genome shotgun (WGS) entry which is preliminary data.</text>
</comment>
<evidence type="ECO:0000256" key="3">
    <source>
        <dbReference type="ARBA" id="ARBA00022679"/>
    </source>
</evidence>
<evidence type="ECO:0000313" key="12">
    <source>
        <dbReference type="Proteomes" id="UP000613740"/>
    </source>
</evidence>
<gene>
    <name evidence="11" type="ORF">HYH02_014207</name>
</gene>
<dbReference type="EMBL" id="JAEHOD010000089">
    <property type="protein sequence ID" value="KAG2428884.1"/>
    <property type="molecule type" value="Genomic_DNA"/>
</dbReference>
<keyword evidence="5" id="KW-0418">Kinase</keyword>
<sequence>MHLAGSSPAASIQADEYDSDAPILDASRDDAHGGSSTPRTPPLLLPTACCPLATGAPTASATAAILSSGGSACSGWEGSNCSRYSRYSCSSSGWDGNSHNNDVGVSSCVAAGAAAVATAAATTTVTAASGSAASLASPINSGSSSGSSGCSGGGRRLCLLERLMLEDEQQREAAEAAEAAFEQQAAAFQQQQQQQVEQEERGGNMEVLQAGEEEVEEEVEAAEEDAAAGEPAPAAVMPPPDDPSDIPLLQLLHFRRRLSLRRPGLPAAAPPPLPLLLPLGFDTLQGAEWVARLGPSDLNADPRAGDSSFGGCNIGACSIGAGGEAVPCCVVDLVRLHLPATAAATATATAAAGEVVQELLAARKSLLGRDVGSEALFEEEAMALQAVRGCPYVVPYLGSAVCADRLQLFTQWAPASVASELEAALARCPQDPASPRLLLPAQRLRVIGACALRALCALHAAEPPIAHLDVRPANLLLLQPPEGAAAAGSSAGSGGGGGCRTAAAAAAGGRVVLGGFGSAVRLLDSYELDEDGALDLDMDLEDDSGRSVDSFDLLGRPAARYVDVGVPGTSYSRVGAGVATAGGAAGSPRACCSCCCACCGCWCGCGGCGGHGGCGGGARHGCGGCPRLPEAPCYLAPELLPWGPHATAAAAAAATAGQVLVTAKADVYAVGVLLAVCAVWHGCPGAVVARWQRGGAALPACVPRPLRHLIGMCTATDPVLRPSAEEALRHPFFAGLAMEELLL</sequence>
<dbReference type="OrthoDB" id="550653at2759"/>
<keyword evidence="12" id="KW-1185">Reference proteome</keyword>
<dbReference type="PANTHER" id="PTHR43671">
    <property type="entry name" value="SERINE/THREONINE-PROTEIN KINASE NEK"/>
    <property type="match status" value="1"/>
</dbReference>
<evidence type="ECO:0000256" key="8">
    <source>
        <dbReference type="ARBA" id="ARBA00048679"/>
    </source>
</evidence>
<organism evidence="11 12">
    <name type="scientific">Chlamydomonas schloesseri</name>
    <dbReference type="NCBI Taxonomy" id="2026947"/>
    <lineage>
        <taxon>Eukaryota</taxon>
        <taxon>Viridiplantae</taxon>
        <taxon>Chlorophyta</taxon>
        <taxon>core chlorophytes</taxon>
        <taxon>Chlorophyceae</taxon>
        <taxon>CS clade</taxon>
        <taxon>Chlamydomonadales</taxon>
        <taxon>Chlamydomonadaceae</taxon>
        <taxon>Chlamydomonas</taxon>
    </lineage>
</organism>
<feature type="region of interest" description="Disordered" evidence="9">
    <location>
        <begin position="211"/>
        <end position="243"/>
    </location>
</feature>
<evidence type="ECO:0000256" key="1">
    <source>
        <dbReference type="ARBA" id="ARBA00012513"/>
    </source>
</evidence>
<dbReference type="SMART" id="SM00220">
    <property type="entry name" value="S_TKc"/>
    <property type="match status" value="1"/>
</dbReference>
<name>A0A835SV94_9CHLO</name>
<keyword evidence="3" id="KW-0808">Transferase</keyword>
<evidence type="ECO:0000256" key="9">
    <source>
        <dbReference type="SAM" id="MobiDB-lite"/>
    </source>
</evidence>
<proteinExistence type="predicted"/>
<evidence type="ECO:0000313" key="11">
    <source>
        <dbReference type="EMBL" id="KAG2428884.1"/>
    </source>
</evidence>
<feature type="domain" description="Protein kinase" evidence="10">
    <location>
        <begin position="298"/>
        <end position="733"/>
    </location>
</feature>
<dbReference type="GO" id="GO:0004674">
    <property type="term" value="F:protein serine/threonine kinase activity"/>
    <property type="evidence" value="ECO:0007669"/>
    <property type="project" value="UniProtKB-KW"/>
</dbReference>
<dbReference type="EC" id="2.7.11.1" evidence="1"/>
<comment type="catalytic activity">
    <reaction evidence="7">
        <text>L-threonyl-[protein] + ATP = O-phospho-L-threonyl-[protein] + ADP + H(+)</text>
        <dbReference type="Rhea" id="RHEA:46608"/>
        <dbReference type="Rhea" id="RHEA-COMP:11060"/>
        <dbReference type="Rhea" id="RHEA-COMP:11605"/>
        <dbReference type="ChEBI" id="CHEBI:15378"/>
        <dbReference type="ChEBI" id="CHEBI:30013"/>
        <dbReference type="ChEBI" id="CHEBI:30616"/>
        <dbReference type="ChEBI" id="CHEBI:61977"/>
        <dbReference type="ChEBI" id="CHEBI:456216"/>
        <dbReference type="EC" id="2.7.11.1"/>
    </reaction>
</comment>
<dbReference type="Gene3D" id="1.10.510.10">
    <property type="entry name" value="Transferase(Phosphotransferase) domain 1"/>
    <property type="match status" value="2"/>
</dbReference>
<dbReference type="GO" id="GO:0005524">
    <property type="term" value="F:ATP binding"/>
    <property type="evidence" value="ECO:0007669"/>
    <property type="project" value="UniProtKB-KW"/>
</dbReference>
<dbReference type="InterPro" id="IPR050660">
    <property type="entry name" value="NEK_Ser/Thr_kinase"/>
</dbReference>
<evidence type="ECO:0000256" key="5">
    <source>
        <dbReference type="ARBA" id="ARBA00022777"/>
    </source>
</evidence>
<evidence type="ECO:0000256" key="7">
    <source>
        <dbReference type="ARBA" id="ARBA00047899"/>
    </source>
</evidence>
<feature type="region of interest" description="Disordered" evidence="9">
    <location>
        <begin position="1"/>
        <end position="40"/>
    </location>
</feature>
<evidence type="ECO:0000256" key="2">
    <source>
        <dbReference type="ARBA" id="ARBA00022527"/>
    </source>
</evidence>
<accession>A0A835SV94</accession>
<dbReference type="PANTHER" id="PTHR43671:SF98">
    <property type="entry name" value="SERINE_THREONINE-PROTEIN KINASE NEK11"/>
    <property type="match status" value="1"/>
</dbReference>
<dbReference type="PROSITE" id="PS50011">
    <property type="entry name" value="PROTEIN_KINASE_DOM"/>
    <property type="match status" value="1"/>
</dbReference>
<dbReference type="SUPFAM" id="SSF56112">
    <property type="entry name" value="Protein kinase-like (PK-like)"/>
    <property type="match status" value="1"/>
</dbReference>
<dbReference type="AlphaFoldDB" id="A0A835SV94"/>